<gene>
    <name evidence="1" type="ORF">WR164_09450</name>
</gene>
<reference evidence="1" key="2">
    <citation type="journal article" date="2023" name="PLoS ONE">
        <title>Philodulcilactobacillus myokoensis gen. nov., sp. nov., a fructophilic, acidophilic, and agar-phobic lactic acid bacterium isolated from fermented vegetable extracts.</title>
        <authorList>
            <person name="Kouya T."/>
            <person name="Ishiyama Y."/>
            <person name="Ohashi S."/>
            <person name="Kumakubo R."/>
            <person name="Yamazaki T."/>
            <person name="Otaki T."/>
        </authorList>
    </citation>
    <scope>NUCLEOTIDE SEQUENCE</scope>
    <source>
        <strain evidence="1">WR16-4</strain>
    </source>
</reference>
<protein>
    <submittedName>
        <fullName evidence="1">Uncharacterized protein</fullName>
    </submittedName>
</protein>
<name>A0A9W6B1T1_9LACO</name>
<reference evidence="1" key="1">
    <citation type="submission" date="2022-07" db="EMBL/GenBank/DDBJ databases">
        <authorList>
            <person name="Kouya T."/>
            <person name="Ishiyama Y."/>
        </authorList>
    </citation>
    <scope>NUCLEOTIDE SEQUENCE</scope>
    <source>
        <strain evidence="1">WR16-4</strain>
    </source>
</reference>
<proteinExistence type="predicted"/>
<sequence length="130" mass="15357">MDFNDLKPIKLSLINDSKIYHTNQKRPELHHWQLDWHKLSKLIHDNYASIAEVRAGIAEDWLRTNGIIWDDQIGYYHYPNSHYDNINSIFWGYSSWGTPTILVTFLNESEKAYKLYTTGMDYGFHYLGGN</sequence>
<keyword evidence="2" id="KW-1185">Reference proteome</keyword>
<comment type="caution">
    <text evidence="1">The sequence shown here is derived from an EMBL/GenBank/DDBJ whole genome shotgun (WGS) entry which is preliminary data.</text>
</comment>
<evidence type="ECO:0000313" key="1">
    <source>
        <dbReference type="EMBL" id="GLB46966.1"/>
    </source>
</evidence>
<dbReference type="Proteomes" id="UP001144204">
    <property type="component" value="Unassembled WGS sequence"/>
</dbReference>
<accession>A0A9W6B1T1</accession>
<dbReference type="RefSeq" id="WP_286136428.1">
    <property type="nucleotide sequence ID" value="NZ_BRPL01000002.1"/>
</dbReference>
<dbReference type="AlphaFoldDB" id="A0A9W6B1T1"/>
<evidence type="ECO:0000313" key="2">
    <source>
        <dbReference type="Proteomes" id="UP001144204"/>
    </source>
</evidence>
<organism evidence="1 2">
    <name type="scientific">Philodulcilactobacillus myokoensis</name>
    <dbReference type="NCBI Taxonomy" id="2929573"/>
    <lineage>
        <taxon>Bacteria</taxon>
        <taxon>Bacillati</taxon>
        <taxon>Bacillota</taxon>
        <taxon>Bacilli</taxon>
        <taxon>Lactobacillales</taxon>
        <taxon>Lactobacillaceae</taxon>
        <taxon>Philodulcilactobacillus</taxon>
    </lineage>
</organism>
<dbReference type="EMBL" id="BRPL01000002">
    <property type="protein sequence ID" value="GLB46966.1"/>
    <property type="molecule type" value="Genomic_DNA"/>
</dbReference>